<feature type="active site" description="Charge relay system" evidence="6">
    <location>
        <position position="16"/>
    </location>
</feature>
<accession>A0A137PBV9</accession>
<name>A0A137PBV9_CONC2</name>
<feature type="binding site" evidence="7">
    <location>
        <position position="172"/>
    </location>
    <ligand>
        <name>urate</name>
        <dbReference type="ChEBI" id="CHEBI:17775"/>
    </ligand>
</feature>
<evidence type="ECO:0000256" key="7">
    <source>
        <dbReference type="PIRSR" id="PIRSR000241-2"/>
    </source>
</evidence>
<keyword evidence="10" id="KW-1185">Reference proteome</keyword>
<feature type="binding site" evidence="7">
    <location>
        <position position="63"/>
    </location>
    <ligand>
        <name>O2</name>
        <dbReference type="ChEBI" id="CHEBI:15379"/>
    </ligand>
</feature>
<proteinExistence type="inferred from homology"/>
<feature type="binding site" evidence="7">
    <location>
        <position position="64"/>
    </location>
    <ligand>
        <name>5-hydroxyisourate</name>
        <dbReference type="ChEBI" id="CHEBI:18072"/>
    </ligand>
</feature>
<feature type="binding site" evidence="7">
    <location>
        <position position="238"/>
    </location>
    <ligand>
        <name>urate</name>
        <dbReference type="ChEBI" id="CHEBI:17775"/>
    </ligand>
</feature>
<dbReference type="InterPro" id="IPR002042">
    <property type="entry name" value="Uricase"/>
</dbReference>
<feature type="binding site" evidence="7">
    <location>
        <position position="239"/>
    </location>
    <ligand>
        <name>urate</name>
        <dbReference type="ChEBI" id="CHEBI:17775"/>
    </ligand>
</feature>
<comment type="subcellular location">
    <subcellularLocation>
        <location evidence="5">Peroxisome</location>
    </subcellularLocation>
</comment>
<dbReference type="PANTHER" id="PTHR42874:SF1">
    <property type="entry name" value="URICASE"/>
    <property type="match status" value="1"/>
</dbReference>
<keyword evidence="5" id="KW-0576">Peroxisome</keyword>
<evidence type="ECO:0000256" key="2">
    <source>
        <dbReference type="ARBA" id="ARBA00009760"/>
    </source>
</evidence>
<dbReference type="AlphaFoldDB" id="A0A137PBV9"/>
<evidence type="ECO:0000256" key="3">
    <source>
        <dbReference type="ARBA" id="ARBA00022631"/>
    </source>
</evidence>
<comment type="catalytic activity">
    <reaction evidence="5 8">
        <text>urate + O2 + H2O = 5-hydroxyisourate + H2O2</text>
        <dbReference type="Rhea" id="RHEA:21368"/>
        <dbReference type="ChEBI" id="CHEBI:15377"/>
        <dbReference type="ChEBI" id="CHEBI:15379"/>
        <dbReference type="ChEBI" id="CHEBI:16240"/>
        <dbReference type="ChEBI" id="CHEBI:17775"/>
        <dbReference type="ChEBI" id="CHEBI:18072"/>
        <dbReference type="EC" id="1.7.3.3"/>
    </reaction>
</comment>
<feature type="binding site" evidence="7">
    <location>
        <position position="189"/>
    </location>
    <ligand>
        <name>5-hydroxyisourate</name>
        <dbReference type="ChEBI" id="CHEBI:18072"/>
    </ligand>
</feature>
<reference evidence="9 10" key="1">
    <citation type="journal article" date="2015" name="Genome Biol. Evol.">
        <title>Phylogenomic analyses indicate that early fungi evolved digesting cell walls of algal ancestors of land plants.</title>
        <authorList>
            <person name="Chang Y."/>
            <person name="Wang S."/>
            <person name="Sekimoto S."/>
            <person name="Aerts A.L."/>
            <person name="Choi C."/>
            <person name="Clum A."/>
            <person name="LaButti K.M."/>
            <person name="Lindquist E.A."/>
            <person name="Yee Ngan C."/>
            <person name="Ohm R.A."/>
            <person name="Salamov A.A."/>
            <person name="Grigoriev I.V."/>
            <person name="Spatafora J.W."/>
            <person name="Berbee M.L."/>
        </authorList>
    </citation>
    <scope>NUCLEOTIDE SEQUENCE [LARGE SCALE GENOMIC DNA]</scope>
    <source>
        <strain evidence="9 10">NRRL 28638</strain>
    </source>
</reference>
<comment type="function">
    <text evidence="5 8">Catalyzes the oxidation of uric acid to 5-hydroxyisourate, which is further processed to form (S)-allantoin.</text>
</comment>
<feature type="binding site" evidence="7">
    <location>
        <position position="63"/>
    </location>
    <ligand>
        <name>5-hydroxyisourate</name>
        <dbReference type="ChEBI" id="CHEBI:18072"/>
    </ligand>
</feature>
<evidence type="ECO:0000256" key="8">
    <source>
        <dbReference type="RuleBase" id="RU004455"/>
    </source>
</evidence>
<dbReference type="PIRSF" id="PIRSF000241">
    <property type="entry name" value="Urate_oxidase"/>
    <property type="match status" value="1"/>
</dbReference>
<dbReference type="SUPFAM" id="SSF55620">
    <property type="entry name" value="Tetrahydrobiopterin biosynthesis enzymes-like"/>
    <property type="match status" value="2"/>
</dbReference>
<dbReference type="Pfam" id="PF01014">
    <property type="entry name" value="Uricase"/>
    <property type="match status" value="2"/>
</dbReference>
<sequence length="311" mass="35297">MTSQIRHRLDFQEYGKQNVRFVKVFKHPNGQQSLVEYYVTVLLSGPRFTASYTDADNSDIIATDTVKNIIYVVANNSKALPSAEKFSAELAEFFLNKYPGHVQRVNVHIEQQAWDRQSFNGQLHPNSFIGNNGEKHTSEVIAVRETPQSATLFKITSKLDDLVVLKTTGSSFKNFYSDEYRTLADADDRIMSTIVTMEWKYSNLHNAASVYEINFDEIRVAAKQYVLEEFSNKPSPSVQATLYDAANRIINNYKPVENVFISLPNRHYIAADLPVFKNIGQCKNVKDLYIPIAHPSGLIKGSVKRNTPAKY</sequence>
<keyword evidence="3 5" id="KW-0659">Purine metabolism</keyword>
<feature type="binding site" evidence="7">
    <location>
        <position position="64"/>
    </location>
    <ligand>
        <name>urate</name>
        <dbReference type="ChEBI" id="CHEBI:17775"/>
    </ligand>
</feature>
<dbReference type="GO" id="GO:0005777">
    <property type="term" value="C:peroxisome"/>
    <property type="evidence" value="ECO:0007669"/>
    <property type="project" value="UniProtKB-SubCell"/>
</dbReference>
<dbReference type="EC" id="1.7.3.3" evidence="5 8"/>
<dbReference type="PANTHER" id="PTHR42874">
    <property type="entry name" value="URICASE"/>
    <property type="match status" value="1"/>
</dbReference>
<evidence type="ECO:0000256" key="5">
    <source>
        <dbReference type="PIRNR" id="PIRNR000241"/>
    </source>
</evidence>
<feature type="binding site" evidence="7">
    <location>
        <position position="265"/>
    </location>
    <ligand>
        <name>O2</name>
        <dbReference type="ChEBI" id="CHEBI:15379"/>
    </ligand>
</feature>
<feature type="binding site" evidence="7">
    <location>
        <position position="238"/>
    </location>
    <ligand>
        <name>5-hydroxyisourate</name>
        <dbReference type="ChEBI" id="CHEBI:18072"/>
    </ligand>
</feature>
<dbReference type="PROSITE" id="PS00366">
    <property type="entry name" value="URICASE"/>
    <property type="match status" value="1"/>
</dbReference>
<dbReference type="Proteomes" id="UP000070444">
    <property type="component" value="Unassembled WGS sequence"/>
</dbReference>
<feature type="binding site" evidence="7">
    <location>
        <position position="265"/>
    </location>
    <ligand>
        <name>5-hydroxyisourate</name>
        <dbReference type="ChEBI" id="CHEBI:18072"/>
    </ligand>
</feature>
<dbReference type="GO" id="GO:0019628">
    <property type="term" value="P:urate catabolic process"/>
    <property type="evidence" value="ECO:0007669"/>
    <property type="project" value="UniProtKB-UniPathway"/>
</dbReference>
<feature type="active site" description="Charge relay system" evidence="6">
    <location>
        <position position="267"/>
    </location>
</feature>
<organism evidence="9 10">
    <name type="scientific">Conidiobolus coronatus (strain ATCC 28846 / CBS 209.66 / NRRL 28638)</name>
    <name type="common">Delacroixia coronata</name>
    <dbReference type="NCBI Taxonomy" id="796925"/>
    <lineage>
        <taxon>Eukaryota</taxon>
        <taxon>Fungi</taxon>
        <taxon>Fungi incertae sedis</taxon>
        <taxon>Zoopagomycota</taxon>
        <taxon>Entomophthoromycotina</taxon>
        <taxon>Entomophthoromycetes</taxon>
        <taxon>Entomophthorales</taxon>
        <taxon>Ancylistaceae</taxon>
        <taxon>Conidiobolus</taxon>
    </lineage>
</organism>
<dbReference type="PRINTS" id="PR00093">
    <property type="entry name" value="URICASE"/>
</dbReference>
<feature type="binding site" evidence="7">
    <location>
        <position position="239"/>
    </location>
    <ligand>
        <name>5-hydroxyisourate</name>
        <dbReference type="ChEBI" id="CHEBI:18072"/>
    </ligand>
</feature>
<evidence type="ECO:0000313" key="9">
    <source>
        <dbReference type="EMBL" id="KXN72466.1"/>
    </source>
</evidence>
<comment type="similarity">
    <text evidence="2 5 8">Belongs to the uricase family.</text>
</comment>
<dbReference type="Gene3D" id="3.10.270.10">
    <property type="entry name" value="Urate Oxidase"/>
    <property type="match status" value="1"/>
</dbReference>
<evidence type="ECO:0000256" key="4">
    <source>
        <dbReference type="ARBA" id="ARBA00023002"/>
    </source>
</evidence>
<dbReference type="STRING" id="796925.A0A137PBV9"/>
<dbReference type="OrthoDB" id="9992118at2759"/>
<feature type="binding site" evidence="7">
    <location>
        <position position="63"/>
    </location>
    <ligand>
        <name>urate</name>
        <dbReference type="ChEBI" id="CHEBI:17775"/>
    </ligand>
</feature>
<dbReference type="GO" id="GO:0004846">
    <property type="term" value="F:urate oxidase activity"/>
    <property type="evidence" value="ECO:0007669"/>
    <property type="project" value="UniProtKB-EC"/>
</dbReference>
<feature type="binding site" evidence="7">
    <location>
        <position position="172"/>
    </location>
    <ligand>
        <name>5-hydroxyisourate</name>
        <dbReference type="ChEBI" id="CHEBI:18072"/>
    </ligand>
</feature>
<keyword evidence="4 5" id="KW-0560">Oxidoreductase</keyword>
<evidence type="ECO:0000256" key="1">
    <source>
        <dbReference type="ARBA" id="ARBA00004831"/>
    </source>
</evidence>
<gene>
    <name evidence="9" type="ORF">CONCODRAFT_56268</name>
</gene>
<evidence type="ECO:0000256" key="6">
    <source>
        <dbReference type="PIRSR" id="PIRSR000241-1"/>
    </source>
</evidence>
<feature type="binding site" evidence="7">
    <location>
        <position position="189"/>
    </location>
    <ligand>
        <name>urate</name>
        <dbReference type="ChEBI" id="CHEBI:17775"/>
    </ligand>
</feature>
<feature type="binding site" evidence="7">
    <location>
        <position position="265"/>
    </location>
    <ligand>
        <name>urate</name>
        <dbReference type="ChEBI" id="CHEBI:17775"/>
    </ligand>
</feature>
<dbReference type="UniPathway" id="UPA00394">
    <property type="reaction ID" value="UER00650"/>
</dbReference>
<comment type="pathway">
    <text evidence="1 5">Purine metabolism; urate degradation; (S)-allantoin from urate: step 1/3.</text>
</comment>
<feature type="active site" description="Charge relay system" evidence="6">
    <location>
        <position position="63"/>
    </location>
</feature>
<dbReference type="InterPro" id="IPR019842">
    <property type="entry name" value="Uricase_CS"/>
</dbReference>
<dbReference type="GO" id="GO:0006145">
    <property type="term" value="P:purine nucleobase catabolic process"/>
    <property type="evidence" value="ECO:0007669"/>
    <property type="project" value="TreeGrafter"/>
</dbReference>
<evidence type="ECO:0000313" key="10">
    <source>
        <dbReference type="Proteomes" id="UP000070444"/>
    </source>
</evidence>
<dbReference type="OMA" id="WVTGGRW"/>
<dbReference type="NCBIfam" id="TIGR03383">
    <property type="entry name" value="urate_oxi"/>
    <property type="match status" value="1"/>
</dbReference>
<dbReference type="EMBL" id="KQ964452">
    <property type="protein sequence ID" value="KXN72466.1"/>
    <property type="molecule type" value="Genomic_DNA"/>
</dbReference>
<protein>
    <recommendedName>
        <fullName evidence="5 8">Uricase</fullName>
        <ecNumber evidence="5 8">1.7.3.3</ecNumber>
    </recommendedName>
    <alternativeName>
        <fullName evidence="5">Urate oxidase</fullName>
    </alternativeName>
</protein>